<protein>
    <submittedName>
        <fullName evidence="1">Uncharacterized protein</fullName>
    </submittedName>
</protein>
<proteinExistence type="predicted"/>
<accession>A0A3N7F3U5</accession>
<sequence length="30" mass="3241">MAKRGGSAGKEWEISSSMTYLLAKRRAPSA</sequence>
<keyword evidence="2" id="KW-1185">Reference proteome</keyword>
<name>A0A3N7F3U5_POPTR</name>
<dbReference type="AlphaFoldDB" id="A0A3N7F3U5"/>
<gene>
    <name evidence="1" type="ORF">POPTR_006G191866</name>
</gene>
<dbReference type="InParanoid" id="A0A3N7F3U5"/>
<evidence type="ECO:0000313" key="1">
    <source>
        <dbReference type="EMBL" id="RQO91953.1"/>
    </source>
</evidence>
<dbReference type="EMBL" id="CM009295">
    <property type="protein sequence ID" value="RQO91953.1"/>
    <property type="molecule type" value="Genomic_DNA"/>
</dbReference>
<organism evidence="1 2">
    <name type="scientific">Populus trichocarpa</name>
    <name type="common">Western balsam poplar</name>
    <name type="synonym">Populus balsamifera subsp. trichocarpa</name>
    <dbReference type="NCBI Taxonomy" id="3694"/>
    <lineage>
        <taxon>Eukaryota</taxon>
        <taxon>Viridiplantae</taxon>
        <taxon>Streptophyta</taxon>
        <taxon>Embryophyta</taxon>
        <taxon>Tracheophyta</taxon>
        <taxon>Spermatophyta</taxon>
        <taxon>Magnoliopsida</taxon>
        <taxon>eudicotyledons</taxon>
        <taxon>Gunneridae</taxon>
        <taxon>Pentapetalae</taxon>
        <taxon>rosids</taxon>
        <taxon>fabids</taxon>
        <taxon>Malpighiales</taxon>
        <taxon>Salicaceae</taxon>
        <taxon>Saliceae</taxon>
        <taxon>Populus</taxon>
    </lineage>
</organism>
<reference evidence="1 2" key="1">
    <citation type="journal article" date="2006" name="Science">
        <title>The genome of black cottonwood, Populus trichocarpa (Torr. &amp; Gray).</title>
        <authorList>
            <person name="Tuskan G.A."/>
            <person name="Difazio S."/>
            <person name="Jansson S."/>
            <person name="Bohlmann J."/>
            <person name="Grigoriev I."/>
            <person name="Hellsten U."/>
            <person name="Putnam N."/>
            <person name="Ralph S."/>
            <person name="Rombauts S."/>
            <person name="Salamov A."/>
            <person name="Schein J."/>
            <person name="Sterck L."/>
            <person name="Aerts A."/>
            <person name="Bhalerao R.R."/>
            <person name="Bhalerao R.P."/>
            <person name="Blaudez D."/>
            <person name="Boerjan W."/>
            <person name="Brun A."/>
            <person name="Brunner A."/>
            <person name="Busov V."/>
            <person name="Campbell M."/>
            <person name="Carlson J."/>
            <person name="Chalot M."/>
            <person name="Chapman J."/>
            <person name="Chen G.L."/>
            <person name="Cooper D."/>
            <person name="Coutinho P.M."/>
            <person name="Couturier J."/>
            <person name="Covert S."/>
            <person name="Cronk Q."/>
            <person name="Cunningham R."/>
            <person name="Davis J."/>
            <person name="Degroeve S."/>
            <person name="Dejardin A."/>
            <person name="Depamphilis C."/>
            <person name="Detter J."/>
            <person name="Dirks B."/>
            <person name="Dubchak I."/>
            <person name="Duplessis S."/>
            <person name="Ehlting J."/>
            <person name="Ellis B."/>
            <person name="Gendler K."/>
            <person name="Goodstein D."/>
            <person name="Gribskov M."/>
            <person name="Grimwood J."/>
            <person name="Groover A."/>
            <person name="Gunter L."/>
            <person name="Hamberger B."/>
            <person name="Heinze B."/>
            <person name="Helariutta Y."/>
            <person name="Henrissat B."/>
            <person name="Holligan D."/>
            <person name="Holt R."/>
            <person name="Huang W."/>
            <person name="Islam-Faridi N."/>
            <person name="Jones S."/>
            <person name="Jones-Rhoades M."/>
            <person name="Jorgensen R."/>
            <person name="Joshi C."/>
            <person name="Kangasjarvi J."/>
            <person name="Karlsson J."/>
            <person name="Kelleher C."/>
            <person name="Kirkpatrick R."/>
            <person name="Kirst M."/>
            <person name="Kohler A."/>
            <person name="Kalluri U."/>
            <person name="Larimer F."/>
            <person name="Leebens-Mack J."/>
            <person name="Leple J.C."/>
            <person name="Locascio P."/>
            <person name="Lou Y."/>
            <person name="Lucas S."/>
            <person name="Martin F."/>
            <person name="Montanini B."/>
            <person name="Napoli C."/>
            <person name="Nelson D.R."/>
            <person name="Nelson C."/>
            <person name="Nieminen K."/>
            <person name="Nilsson O."/>
            <person name="Pereda V."/>
            <person name="Peter G."/>
            <person name="Philippe R."/>
            <person name="Pilate G."/>
            <person name="Poliakov A."/>
            <person name="Razumovskaya J."/>
            <person name="Richardson P."/>
            <person name="Rinaldi C."/>
            <person name="Ritland K."/>
            <person name="Rouze P."/>
            <person name="Ryaboy D."/>
            <person name="Schmutz J."/>
            <person name="Schrader J."/>
            <person name="Segerman B."/>
            <person name="Shin H."/>
            <person name="Siddiqui A."/>
            <person name="Sterky F."/>
            <person name="Terry A."/>
            <person name="Tsai C.J."/>
            <person name="Uberbacher E."/>
            <person name="Unneberg P."/>
            <person name="Vahala J."/>
            <person name="Wall K."/>
            <person name="Wessler S."/>
            <person name="Yang G."/>
            <person name="Yin T."/>
            <person name="Douglas C."/>
            <person name="Marra M."/>
            <person name="Sandberg G."/>
            <person name="Van de Peer Y."/>
            <person name="Rokhsar D."/>
        </authorList>
    </citation>
    <scope>NUCLEOTIDE SEQUENCE [LARGE SCALE GENOMIC DNA]</scope>
    <source>
        <strain evidence="2">cv. Nisqually</strain>
    </source>
</reference>
<dbReference type="Proteomes" id="UP000006729">
    <property type="component" value="Chromosome 6"/>
</dbReference>
<evidence type="ECO:0000313" key="2">
    <source>
        <dbReference type="Proteomes" id="UP000006729"/>
    </source>
</evidence>